<dbReference type="Gene3D" id="3.40.30.10">
    <property type="entry name" value="Glutaredoxin"/>
    <property type="match status" value="2"/>
</dbReference>
<feature type="chain" id="PRO_5003834259" evidence="2">
    <location>
        <begin position="21"/>
        <end position="303"/>
    </location>
</feature>
<accession>K0KEN9</accession>
<reference evidence="4 5" key="1">
    <citation type="journal article" date="2012" name="Eukaryot. Cell">
        <title>Draft genome sequence of Wickerhamomyces ciferrii NRRL Y-1031 F-60-10.</title>
        <authorList>
            <person name="Schneider J."/>
            <person name="Andrea H."/>
            <person name="Blom J."/>
            <person name="Jaenicke S."/>
            <person name="Ruckert C."/>
            <person name="Schorsch C."/>
            <person name="Szczepanowski R."/>
            <person name="Farwick M."/>
            <person name="Goesmann A."/>
            <person name="Puhler A."/>
            <person name="Schaffer S."/>
            <person name="Tauch A."/>
            <person name="Kohler T."/>
            <person name="Brinkrolf K."/>
        </authorList>
    </citation>
    <scope>NUCLEOTIDE SEQUENCE [LARGE SCALE GENOMIC DNA]</scope>
    <source>
        <strain evidence="5">ATCC 14091 / BCRC 22168 / CBS 111 / JCM 3599 / NBRC 0793 / NRRL Y-1031 F-60-10</strain>
    </source>
</reference>
<dbReference type="STRING" id="1206466.K0KEN9"/>
<evidence type="ECO:0000313" key="5">
    <source>
        <dbReference type="Proteomes" id="UP000009328"/>
    </source>
</evidence>
<proteinExistence type="predicted"/>
<evidence type="ECO:0000256" key="2">
    <source>
        <dbReference type="SAM" id="SignalP"/>
    </source>
</evidence>
<dbReference type="HOGENOM" id="CLU_059951_0_0_1"/>
<evidence type="ECO:0000313" key="4">
    <source>
        <dbReference type="EMBL" id="CCH40687.1"/>
    </source>
</evidence>
<evidence type="ECO:0000256" key="1">
    <source>
        <dbReference type="SAM" id="MobiDB-lite"/>
    </source>
</evidence>
<dbReference type="GO" id="GO:0005788">
    <property type="term" value="C:endoplasmic reticulum lumen"/>
    <property type="evidence" value="ECO:0007669"/>
    <property type="project" value="TreeGrafter"/>
</dbReference>
<dbReference type="PRINTS" id="PR00421">
    <property type="entry name" value="THIOREDOXIN"/>
</dbReference>
<feature type="compositionally biased region" description="Basic and acidic residues" evidence="1">
    <location>
        <begin position="293"/>
        <end position="303"/>
    </location>
</feature>
<dbReference type="InterPro" id="IPR036249">
    <property type="entry name" value="Thioredoxin-like_sf"/>
</dbReference>
<name>K0KEN9_WICCF</name>
<feature type="region of interest" description="Disordered" evidence="1">
    <location>
        <begin position="281"/>
        <end position="303"/>
    </location>
</feature>
<protein>
    <submittedName>
        <fullName evidence="4">Secreted protein</fullName>
    </submittedName>
</protein>
<dbReference type="AlphaFoldDB" id="K0KEN9"/>
<dbReference type="Pfam" id="PF00085">
    <property type="entry name" value="Thioredoxin"/>
    <property type="match status" value="1"/>
</dbReference>
<feature type="domain" description="Thioredoxin" evidence="3">
    <location>
        <begin position="22"/>
        <end position="153"/>
    </location>
</feature>
<feature type="signal peptide" evidence="2">
    <location>
        <begin position="1"/>
        <end position="20"/>
    </location>
</feature>
<sequence length="303" mass="34668">MKFTTVFSALTLPFLVSAQAQGLYSKDLNVFELDTTNFNQVVMESNQTTIVEFYAPWCGHCRQLKPHYSKAAKQLKDIVQVGAVNCDYAKNKNLCSKYKIEGYPTIMGFRPPKVNLDKVENLKYTHATEKYSGARTAKGIVDFGLGRIKNYVKRIATEDKLNEWLNKSSPRPKTVVFTRKDKLAPLLKSIAIDLLGIVDIAYFPLRDREVGIFEKYDIDPKGDKAVVFYFDSKTNEPIRNTSGLSKLELFKFYQQFNEIQSQLDEVLEKSEYLNKVQKGEKITKKSKKNGKKSKSDTLDHDEL</sequence>
<dbReference type="InterPro" id="IPR013766">
    <property type="entry name" value="Thioredoxin_domain"/>
</dbReference>
<keyword evidence="5" id="KW-1185">Reference proteome</keyword>
<dbReference type="Proteomes" id="UP000009328">
    <property type="component" value="Unassembled WGS sequence"/>
</dbReference>
<evidence type="ECO:0000259" key="3">
    <source>
        <dbReference type="PROSITE" id="PS51352"/>
    </source>
</evidence>
<dbReference type="PROSITE" id="PS51352">
    <property type="entry name" value="THIOREDOXIN_2"/>
    <property type="match status" value="1"/>
</dbReference>
<gene>
    <name evidence="4" type="ORF">BN7_221</name>
</gene>
<comment type="caution">
    <text evidence="4">The sequence shown here is derived from an EMBL/GenBank/DDBJ whole genome shotgun (WGS) entry which is preliminary data.</text>
</comment>
<organism evidence="4 5">
    <name type="scientific">Wickerhamomyces ciferrii (strain ATCC 14091 / BCRC 22168 / CBS 111 / JCM 3599 / NBRC 0793 / NRRL Y-1031 F-60-10)</name>
    <name type="common">Yeast</name>
    <name type="synonym">Pichia ciferrii</name>
    <dbReference type="NCBI Taxonomy" id="1206466"/>
    <lineage>
        <taxon>Eukaryota</taxon>
        <taxon>Fungi</taxon>
        <taxon>Dikarya</taxon>
        <taxon>Ascomycota</taxon>
        <taxon>Saccharomycotina</taxon>
        <taxon>Saccharomycetes</taxon>
        <taxon>Phaffomycetales</taxon>
        <taxon>Wickerhamomycetaceae</taxon>
        <taxon>Wickerhamomyces</taxon>
    </lineage>
</organism>
<dbReference type="SUPFAM" id="SSF52833">
    <property type="entry name" value="Thioredoxin-like"/>
    <property type="match status" value="1"/>
</dbReference>
<dbReference type="eggNOG" id="KOG0191">
    <property type="taxonomic scope" value="Eukaryota"/>
</dbReference>
<dbReference type="EMBL" id="CAIF01000003">
    <property type="protein sequence ID" value="CCH40687.1"/>
    <property type="molecule type" value="Genomic_DNA"/>
</dbReference>
<dbReference type="PANTHER" id="PTHR45815">
    <property type="entry name" value="PROTEIN DISULFIDE-ISOMERASE A6"/>
    <property type="match status" value="1"/>
</dbReference>
<keyword evidence="2" id="KW-0732">Signal</keyword>
<dbReference type="InterPro" id="IPR017937">
    <property type="entry name" value="Thioredoxin_CS"/>
</dbReference>
<dbReference type="InParanoid" id="K0KEN9"/>
<dbReference type="GO" id="GO:0015035">
    <property type="term" value="F:protein-disulfide reductase activity"/>
    <property type="evidence" value="ECO:0007669"/>
    <property type="project" value="TreeGrafter"/>
</dbReference>
<dbReference type="PANTHER" id="PTHR45815:SF3">
    <property type="entry name" value="PROTEIN DISULFIDE-ISOMERASE A6"/>
    <property type="match status" value="1"/>
</dbReference>
<dbReference type="PROSITE" id="PS00194">
    <property type="entry name" value="THIOREDOXIN_1"/>
    <property type="match status" value="1"/>
</dbReference>
<dbReference type="GO" id="GO:0034976">
    <property type="term" value="P:response to endoplasmic reticulum stress"/>
    <property type="evidence" value="ECO:0007669"/>
    <property type="project" value="TreeGrafter"/>
</dbReference>
<dbReference type="FunCoup" id="K0KEN9">
    <property type="interactions" value="220"/>
</dbReference>